<gene>
    <name evidence="1" type="ORF">HW556_01120</name>
</gene>
<accession>A0ABX2Q0Y8</accession>
<organism evidence="1 2">
    <name type="scientific">Hymenobacter terrestris</name>
    <dbReference type="NCBI Taxonomy" id="2748310"/>
    <lineage>
        <taxon>Bacteria</taxon>
        <taxon>Pseudomonadati</taxon>
        <taxon>Bacteroidota</taxon>
        <taxon>Cytophagia</taxon>
        <taxon>Cytophagales</taxon>
        <taxon>Hymenobacteraceae</taxon>
        <taxon>Hymenobacter</taxon>
    </lineage>
</organism>
<proteinExistence type="predicted"/>
<evidence type="ECO:0000313" key="1">
    <source>
        <dbReference type="EMBL" id="NVO83472.1"/>
    </source>
</evidence>
<keyword evidence="2" id="KW-1185">Reference proteome</keyword>
<dbReference type="Proteomes" id="UP000626554">
    <property type="component" value="Unassembled WGS sequence"/>
</dbReference>
<dbReference type="EMBL" id="JABKAV010000002">
    <property type="protein sequence ID" value="NVO83472.1"/>
    <property type="molecule type" value="Genomic_DNA"/>
</dbReference>
<reference evidence="1 2" key="1">
    <citation type="submission" date="2020-05" db="EMBL/GenBank/DDBJ databases">
        <title>Hymenobacter terrestris sp. nov. and Hymenobacter lapidiphilus sp. nov., isolated from regoliths in Antarctica.</title>
        <authorList>
            <person name="Sedlacek I."/>
            <person name="Pantucek R."/>
            <person name="Zeman M."/>
            <person name="Holochova P."/>
            <person name="Kralova S."/>
            <person name="Stankova E."/>
            <person name="Sedo O."/>
            <person name="Micenkova L."/>
            <person name="Svec P."/>
            <person name="Gupta V."/>
            <person name="Sood U."/>
            <person name="Korpole U.S."/>
            <person name="Lal R."/>
        </authorList>
    </citation>
    <scope>NUCLEOTIDE SEQUENCE [LARGE SCALE GENOMIC DNA]</scope>
    <source>
        <strain evidence="1 2">P5252</strain>
    </source>
</reference>
<name>A0ABX2Q0Y8_9BACT</name>
<evidence type="ECO:0000313" key="2">
    <source>
        <dbReference type="Proteomes" id="UP000626554"/>
    </source>
</evidence>
<sequence>MADKQTAAGSNEEWDGMVQQLRLISEHVRQDGPLPRQEQSEAEDAFRQCLTHLENQVQDMHNGLKGSGGSF</sequence>
<comment type="caution">
    <text evidence="1">The sequence shown here is derived from an EMBL/GenBank/DDBJ whole genome shotgun (WGS) entry which is preliminary data.</text>
</comment>
<protein>
    <submittedName>
        <fullName evidence="1">Uncharacterized protein</fullName>
    </submittedName>
</protein>
<dbReference type="RefSeq" id="WP_176897184.1">
    <property type="nucleotide sequence ID" value="NZ_JABKAV010000002.1"/>
</dbReference>